<dbReference type="InterPro" id="IPR002547">
    <property type="entry name" value="tRNA-bd_dom"/>
</dbReference>
<evidence type="ECO:0000256" key="2">
    <source>
        <dbReference type="ARBA" id="ARBA00022884"/>
    </source>
</evidence>
<feature type="compositionally biased region" description="Acidic residues" evidence="4">
    <location>
        <begin position="69"/>
        <end position="83"/>
    </location>
</feature>
<dbReference type="InterPro" id="IPR012340">
    <property type="entry name" value="NA-bd_OB-fold"/>
</dbReference>
<evidence type="ECO:0000313" key="7">
    <source>
        <dbReference type="EMBL" id="CAD9603950.1"/>
    </source>
</evidence>
<dbReference type="InterPro" id="IPR051270">
    <property type="entry name" value="Tyrosine-tRNA_ligase_regulator"/>
</dbReference>
<accession>A0A7S2LFW7</accession>
<reference evidence="7" key="1">
    <citation type="submission" date="2021-01" db="EMBL/GenBank/DDBJ databases">
        <authorList>
            <person name="Corre E."/>
            <person name="Pelletier E."/>
            <person name="Niang G."/>
            <person name="Scheremetjew M."/>
            <person name="Finn R."/>
            <person name="Kale V."/>
            <person name="Holt S."/>
            <person name="Cochrane G."/>
            <person name="Meng A."/>
            <person name="Brown T."/>
            <person name="Cohen L."/>
        </authorList>
    </citation>
    <scope>NUCLEOTIDE SEQUENCE</scope>
    <source>
        <strain evidence="7">SM1012Den-03</strain>
    </source>
</reference>
<keyword evidence="1 3" id="KW-0820">tRNA-binding</keyword>
<evidence type="ECO:0000256" key="4">
    <source>
        <dbReference type="SAM" id="MobiDB-lite"/>
    </source>
</evidence>
<feature type="signal peptide" evidence="5">
    <location>
        <begin position="1"/>
        <end position="15"/>
    </location>
</feature>
<feature type="chain" id="PRO_5030767254" description="tRNA-binding domain-containing protein" evidence="5">
    <location>
        <begin position="16"/>
        <end position="276"/>
    </location>
</feature>
<dbReference type="PANTHER" id="PTHR11586">
    <property type="entry name" value="TRNA-AMINOACYLATION COFACTOR ARC1 FAMILY MEMBER"/>
    <property type="match status" value="1"/>
</dbReference>
<feature type="region of interest" description="Disordered" evidence="4">
    <location>
        <begin position="69"/>
        <end position="112"/>
    </location>
</feature>
<dbReference type="Pfam" id="PF01588">
    <property type="entry name" value="tRNA_bind"/>
    <property type="match status" value="1"/>
</dbReference>
<dbReference type="SUPFAM" id="SSF50249">
    <property type="entry name" value="Nucleic acid-binding proteins"/>
    <property type="match status" value="1"/>
</dbReference>
<evidence type="ECO:0000256" key="3">
    <source>
        <dbReference type="PROSITE-ProRule" id="PRU00209"/>
    </source>
</evidence>
<dbReference type="GO" id="GO:0000049">
    <property type="term" value="F:tRNA binding"/>
    <property type="evidence" value="ECO:0007669"/>
    <property type="project" value="UniProtKB-UniRule"/>
</dbReference>
<gene>
    <name evidence="7" type="ORF">SMAR0320_LOCUS11338</name>
</gene>
<protein>
    <recommendedName>
        <fullName evidence="6">tRNA-binding domain-containing protein</fullName>
    </recommendedName>
</protein>
<keyword evidence="5" id="KW-0732">Signal</keyword>
<dbReference type="PANTHER" id="PTHR11586:SF33">
    <property type="entry name" value="AMINOACYL TRNA SYNTHASE COMPLEX-INTERACTING MULTIFUNCTIONAL PROTEIN 1"/>
    <property type="match status" value="1"/>
</dbReference>
<evidence type="ECO:0000256" key="5">
    <source>
        <dbReference type="SAM" id="SignalP"/>
    </source>
</evidence>
<sequence length="276" mass="29353">MKLLVAALLPTIASAFVSTATIRAPTRSAYVATTKLAAATGPTGKPASSKEEDLELTLQIILESLATQDDGDAIVDDDDDDSAEPVQEQPKAEQKPKKKKKKSQPQDMAPVEMDVSKLDIRVGVIQEAWEHEEADKLFCEKIDIGEEQPREIASGLRAFYKAEDLIGKRVCVLANLKSRKLVGFPSHGMVLCASNDDSVVFVNPPADAAIGERVACDGFEGEPATENAVQKKKVLDKVFPDLKTDSNGVASYKGIPLTAGSGSCVAEGGLADAQVS</sequence>
<organism evidence="7">
    <name type="scientific">Skeletonema marinoi</name>
    <dbReference type="NCBI Taxonomy" id="267567"/>
    <lineage>
        <taxon>Eukaryota</taxon>
        <taxon>Sar</taxon>
        <taxon>Stramenopiles</taxon>
        <taxon>Ochrophyta</taxon>
        <taxon>Bacillariophyta</taxon>
        <taxon>Coscinodiscophyceae</taxon>
        <taxon>Thalassiosirophycidae</taxon>
        <taxon>Thalassiosirales</taxon>
        <taxon>Skeletonemataceae</taxon>
        <taxon>Skeletonema</taxon>
        <taxon>Skeletonema marinoi-dohrnii complex</taxon>
    </lineage>
</organism>
<dbReference type="PROSITE" id="PS50886">
    <property type="entry name" value="TRBD"/>
    <property type="match status" value="1"/>
</dbReference>
<feature type="domain" description="TRNA-binding" evidence="6">
    <location>
        <begin position="114"/>
        <end position="215"/>
    </location>
</feature>
<name>A0A7S2LFW7_9STRA</name>
<dbReference type="AlphaFoldDB" id="A0A7S2LFW7"/>
<keyword evidence="2 3" id="KW-0694">RNA-binding</keyword>
<dbReference type="Gene3D" id="2.40.50.140">
    <property type="entry name" value="Nucleic acid-binding proteins"/>
    <property type="match status" value="1"/>
</dbReference>
<proteinExistence type="predicted"/>
<dbReference type="CDD" id="cd02799">
    <property type="entry name" value="tRNA_bind_EMAP-II_like"/>
    <property type="match status" value="1"/>
</dbReference>
<evidence type="ECO:0000256" key="1">
    <source>
        <dbReference type="ARBA" id="ARBA00022555"/>
    </source>
</evidence>
<dbReference type="FunFam" id="2.40.50.140:FF:000225">
    <property type="entry name" value="tyrosine--tRNA ligase, cytoplasmic"/>
    <property type="match status" value="1"/>
</dbReference>
<dbReference type="EMBL" id="HBGZ01015852">
    <property type="protein sequence ID" value="CAD9603950.1"/>
    <property type="molecule type" value="Transcribed_RNA"/>
</dbReference>
<evidence type="ECO:0000259" key="6">
    <source>
        <dbReference type="PROSITE" id="PS50886"/>
    </source>
</evidence>